<keyword evidence="3 8" id="KW-0349">Heme</keyword>
<evidence type="ECO:0000256" key="3">
    <source>
        <dbReference type="ARBA" id="ARBA00022617"/>
    </source>
</evidence>
<feature type="binding site" description="axial binding residue" evidence="8">
    <location>
        <position position="446"/>
    </location>
    <ligand>
        <name>heme</name>
        <dbReference type="ChEBI" id="CHEBI:30413"/>
    </ligand>
    <ligandPart>
        <name>Fe</name>
        <dbReference type="ChEBI" id="CHEBI:18248"/>
    </ligandPart>
</feature>
<comment type="pathway">
    <text evidence="1">Alkaloid biosynthesis; taxol biosynthesis.</text>
</comment>
<dbReference type="EMBL" id="GCKF01034900">
    <property type="protein sequence ID" value="JAG97107.1"/>
    <property type="molecule type" value="Transcribed_RNA"/>
</dbReference>
<keyword evidence="4 8" id="KW-0479">Metal-binding</keyword>
<dbReference type="InterPro" id="IPR017972">
    <property type="entry name" value="Cyt_P450_CS"/>
</dbReference>
<feature type="transmembrane region" description="Helical" evidence="10">
    <location>
        <begin position="6"/>
        <end position="24"/>
    </location>
</feature>
<evidence type="ECO:0000256" key="2">
    <source>
        <dbReference type="ARBA" id="ARBA00010617"/>
    </source>
</evidence>
<evidence type="ECO:0000313" key="11">
    <source>
        <dbReference type="EMBL" id="JAG97107.1"/>
    </source>
</evidence>
<protein>
    <recommendedName>
        <fullName evidence="12">Cytochrome P450</fullName>
    </recommendedName>
</protein>
<comment type="cofactor">
    <cofactor evidence="8">
        <name>heme</name>
        <dbReference type="ChEBI" id="CHEBI:30413"/>
    </cofactor>
</comment>
<keyword evidence="6 8" id="KW-0408">Iron</keyword>
<evidence type="ECO:0000256" key="4">
    <source>
        <dbReference type="ARBA" id="ARBA00022723"/>
    </source>
</evidence>
<evidence type="ECO:0000256" key="9">
    <source>
        <dbReference type="RuleBase" id="RU000461"/>
    </source>
</evidence>
<proteinExistence type="inferred from homology"/>
<evidence type="ECO:0000256" key="1">
    <source>
        <dbReference type="ARBA" id="ARBA00005122"/>
    </source>
</evidence>
<evidence type="ECO:0000256" key="8">
    <source>
        <dbReference type="PIRSR" id="PIRSR602401-1"/>
    </source>
</evidence>
<evidence type="ECO:0000256" key="10">
    <source>
        <dbReference type="SAM" id="Phobius"/>
    </source>
</evidence>
<dbReference type="CDD" id="cd20618">
    <property type="entry name" value="CYP71_clan"/>
    <property type="match status" value="1"/>
</dbReference>
<dbReference type="GO" id="GO:0005506">
    <property type="term" value="F:iron ion binding"/>
    <property type="evidence" value="ECO:0007669"/>
    <property type="project" value="InterPro"/>
</dbReference>
<sequence length="511" mass="58093">MSMESLGTLGIGVFFVVIWILCYFRRNSSKSKLPPGPRPWPIVGNLHQLGILPHRCLADLAKKYGPIMFLRLGSVPTVVVSSPAMAKEFLKTHDLIFSNRPKCATGKYVCYDYQDISFSHYGKYWRDLRKLCTLELLTAKRIDSFKFVREEEVSAMVRSVWEESGRGARFVDVRKMVDTFTRNIICRMFASKTYSDHDLSGGKGFKEMLDEMFATAGAFCVGDFIPSLAWMDLQGVHRRMKKVSKIFDDFAEKIIDEHINSRRTKKQGRVKDMVDVLLDLAEDENEMIETKITRIQIKAIILDLLNAGTETSSTTVTWAMSELMRKPLSLARAQAELETVVGRHRSVKESDVASCEYLRCVVKETFRLHPPFPLLFYHESTEGCSVSGYYFPPKTRLIVNLWAIGRHESVWEDAEEFKPERFIGKDIDVRGMDFELLPFGAGRRGCPGILAGLTNVELGLAQLLHCFDWTVEGEVNMEEVSGLTVPRKFPLLVRPGWRLTSTGENALSKVQ</sequence>
<dbReference type="GO" id="GO:0020037">
    <property type="term" value="F:heme binding"/>
    <property type="evidence" value="ECO:0007669"/>
    <property type="project" value="InterPro"/>
</dbReference>
<dbReference type="Pfam" id="PF00067">
    <property type="entry name" value="p450"/>
    <property type="match status" value="1"/>
</dbReference>
<evidence type="ECO:0008006" key="12">
    <source>
        <dbReference type="Google" id="ProtNLM"/>
    </source>
</evidence>
<dbReference type="PANTHER" id="PTHR47944:SF4">
    <property type="entry name" value="OS09G0441700 PROTEIN"/>
    <property type="match status" value="1"/>
</dbReference>
<dbReference type="GO" id="GO:0044550">
    <property type="term" value="P:secondary metabolite biosynthetic process"/>
    <property type="evidence" value="ECO:0007669"/>
    <property type="project" value="UniProtKB-ARBA"/>
</dbReference>
<comment type="similarity">
    <text evidence="2 9">Belongs to the cytochrome P450 family.</text>
</comment>
<reference evidence="11" key="1">
    <citation type="submission" date="2015-03" db="EMBL/GenBank/DDBJ databases">
        <title>A transcriptome of Araucaria cunninghamii, an australian fine timber species.</title>
        <authorList>
            <person name="Jing Yi C.J.Y."/>
            <person name="Yin San L.Y.S."/>
            <person name="Abdul Karim S.S."/>
            <person name="Wan Azmi N.N."/>
            <person name="Hercus R.R."/>
            <person name="Croft L.L."/>
        </authorList>
    </citation>
    <scope>NUCLEOTIDE SEQUENCE</scope>
    <source>
        <strain evidence="11">MI0301</strain>
        <tissue evidence="11">Leaf</tissue>
    </source>
</reference>
<organism evidence="11">
    <name type="scientific">Araucaria cunninghamii</name>
    <name type="common">Hoop pine</name>
    <name type="synonym">Moreton Bay pine</name>
    <dbReference type="NCBI Taxonomy" id="56994"/>
    <lineage>
        <taxon>Eukaryota</taxon>
        <taxon>Viridiplantae</taxon>
        <taxon>Streptophyta</taxon>
        <taxon>Embryophyta</taxon>
        <taxon>Tracheophyta</taxon>
        <taxon>Spermatophyta</taxon>
        <taxon>Pinopsida</taxon>
        <taxon>Pinidae</taxon>
        <taxon>Conifers II</taxon>
        <taxon>Araucariales</taxon>
        <taxon>Araucariaceae</taxon>
        <taxon>Araucaria</taxon>
    </lineage>
</organism>
<keyword evidence="10" id="KW-0472">Membrane</keyword>
<dbReference type="GO" id="GO:0004497">
    <property type="term" value="F:monooxygenase activity"/>
    <property type="evidence" value="ECO:0007669"/>
    <property type="project" value="UniProtKB-KW"/>
</dbReference>
<dbReference type="GO" id="GO:0016705">
    <property type="term" value="F:oxidoreductase activity, acting on paired donors, with incorporation or reduction of molecular oxygen"/>
    <property type="evidence" value="ECO:0007669"/>
    <property type="project" value="InterPro"/>
</dbReference>
<dbReference type="PRINTS" id="PR00385">
    <property type="entry name" value="P450"/>
</dbReference>
<dbReference type="Gene3D" id="1.10.630.10">
    <property type="entry name" value="Cytochrome P450"/>
    <property type="match status" value="1"/>
</dbReference>
<keyword evidence="5 9" id="KW-0560">Oxidoreductase</keyword>
<dbReference type="InterPro" id="IPR002401">
    <property type="entry name" value="Cyt_P450_E_grp-I"/>
</dbReference>
<dbReference type="AlphaFoldDB" id="A0A0D6QZV0"/>
<evidence type="ECO:0000256" key="5">
    <source>
        <dbReference type="ARBA" id="ARBA00023002"/>
    </source>
</evidence>
<dbReference type="GO" id="GO:0042617">
    <property type="term" value="P:paclitaxel biosynthetic process"/>
    <property type="evidence" value="ECO:0007669"/>
    <property type="project" value="UniProtKB-UniPathway"/>
</dbReference>
<dbReference type="PANTHER" id="PTHR47944">
    <property type="entry name" value="CYTOCHROME P450 98A9"/>
    <property type="match status" value="1"/>
</dbReference>
<keyword evidence="10" id="KW-0812">Transmembrane</keyword>
<keyword evidence="7" id="KW-0876">Taxol biosynthesis</keyword>
<accession>A0A0D6QZV0</accession>
<dbReference type="PROSITE" id="PS00086">
    <property type="entry name" value="CYTOCHROME_P450"/>
    <property type="match status" value="1"/>
</dbReference>
<keyword evidence="10" id="KW-1133">Transmembrane helix</keyword>
<dbReference type="InterPro" id="IPR001128">
    <property type="entry name" value="Cyt_P450"/>
</dbReference>
<dbReference type="PRINTS" id="PR00463">
    <property type="entry name" value="EP450I"/>
</dbReference>
<evidence type="ECO:0000256" key="7">
    <source>
        <dbReference type="ARBA" id="ARBA00023059"/>
    </source>
</evidence>
<evidence type="ECO:0000256" key="6">
    <source>
        <dbReference type="ARBA" id="ARBA00023004"/>
    </source>
</evidence>
<dbReference type="FunFam" id="1.10.630.10:FF:000011">
    <property type="entry name" value="Cytochrome P450 83B1"/>
    <property type="match status" value="1"/>
</dbReference>
<dbReference type="InterPro" id="IPR036396">
    <property type="entry name" value="Cyt_P450_sf"/>
</dbReference>
<name>A0A0D6QZV0_ARACU</name>
<dbReference type="UniPathway" id="UPA00842"/>
<keyword evidence="9" id="KW-0503">Monooxygenase</keyword>
<dbReference type="SUPFAM" id="SSF48264">
    <property type="entry name" value="Cytochrome P450"/>
    <property type="match status" value="1"/>
</dbReference>